<keyword evidence="13" id="KW-1185">Reference proteome</keyword>
<sequence length="232" mass="25519">MNQDLNILHLVTQASLVVQLVMAILLMVSLASWTVIFGKLVGLRRVRGDNDEFEREFWSGRPVNELFAQSERRAEQGAPMERIFTAGMREFMKLRERRVADSGALLDGARRAMRASFQRELDTVESNLSFLATVGSVSPYVGLFGTVWGIMHAFSGLSNLQQVTLATVAPGIAEALVATAIGLFAAIPAVIAYNRFARDIDRIAIQLETFMEEFSNILARNVAQAPSGGNAR</sequence>
<evidence type="ECO:0000256" key="10">
    <source>
        <dbReference type="HAMAP-Rule" id="MF_02202"/>
    </source>
</evidence>
<dbReference type="NCBIfam" id="TIGR02796">
    <property type="entry name" value="tolQ"/>
    <property type="match status" value="1"/>
</dbReference>
<evidence type="ECO:0000256" key="5">
    <source>
        <dbReference type="ARBA" id="ARBA00022618"/>
    </source>
</evidence>
<dbReference type="PANTHER" id="PTHR30625">
    <property type="entry name" value="PROTEIN TOLQ"/>
    <property type="match status" value="1"/>
</dbReference>
<accession>A0ABM7YR62</accession>
<dbReference type="PANTHER" id="PTHR30625:SF3">
    <property type="entry name" value="TOL-PAL SYSTEM PROTEIN TOLQ"/>
    <property type="match status" value="1"/>
</dbReference>
<keyword evidence="6 10" id="KW-0812">Transmembrane</keyword>
<evidence type="ECO:0000313" key="12">
    <source>
        <dbReference type="EMBL" id="BDI07066.1"/>
    </source>
</evidence>
<evidence type="ECO:0000259" key="11">
    <source>
        <dbReference type="Pfam" id="PF01618"/>
    </source>
</evidence>
<evidence type="ECO:0000256" key="8">
    <source>
        <dbReference type="ARBA" id="ARBA00023136"/>
    </source>
</evidence>
<dbReference type="InterPro" id="IPR002898">
    <property type="entry name" value="MotA_ExbB_proton_chnl"/>
</dbReference>
<comment type="similarity">
    <text evidence="2 10">Belongs to the ExbB/TolQ family.</text>
</comment>
<gene>
    <name evidence="10 12" type="primary">tolQ</name>
    <name evidence="12" type="ORF">CATMQ487_40360</name>
</gene>
<comment type="subunit">
    <text evidence="10">The Tol-Pal system is composed of five core proteins: the inner membrane proteins TolA, TolQ and TolR, the periplasmic protein TolB and the outer membrane protein Pal. They form a network linking the inner and outer membranes and the peptidoglycan layer.</text>
</comment>
<dbReference type="InterPro" id="IPR014163">
    <property type="entry name" value="Tol-Pal_TolQ"/>
</dbReference>
<keyword evidence="7 10" id="KW-1133">Transmembrane helix</keyword>
<dbReference type="InterPro" id="IPR050790">
    <property type="entry name" value="ExbB/TolQ_transport"/>
</dbReference>
<keyword evidence="4 10" id="KW-0997">Cell inner membrane</keyword>
<keyword evidence="8 10" id="KW-0472">Membrane</keyword>
<dbReference type="Pfam" id="PF01618">
    <property type="entry name" value="MotA_ExbB"/>
    <property type="match status" value="1"/>
</dbReference>
<name>A0ABM7YR62_9BURK</name>
<dbReference type="Proteomes" id="UP001057498">
    <property type="component" value="Chromosome"/>
</dbReference>
<comment type="subcellular location">
    <subcellularLocation>
        <location evidence="10">Cell inner membrane</location>
        <topology evidence="10">Multi-pass membrane protein</topology>
    </subcellularLocation>
    <subcellularLocation>
        <location evidence="1">Cell membrane</location>
        <topology evidence="1">Multi-pass membrane protein</topology>
    </subcellularLocation>
</comment>
<evidence type="ECO:0000256" key="6">
    <source>
        <dbReference type="ARBA" id="ARBA00022692"/>
    </source>
</evidence>
<evidence type="ECO:0000313" key="13">
    <source>
        <dbReference type="Proteomes" id="UP001057498"/>
    </source>
</evidence>
<evidence type="ECO:0000256" key="9">
    <source>
        <dbReference type="ARBA" id="ARBA00023306"/>
    </source>
</evidence>
<reference evidence="12" key="1">
    <citation type="submission" date="2022-04" db="EMBL/GenBank/DDBJ databases">
        <title>Whole genome sequence of Sphaerotilus sp. FB-5.</title>
        <authorList>
            <person name="Takeda M."/>
            <person name="Narihara S."/>
            <person name="Akimoto M."/>
            <person name="Akimoto R."/>
            <person name="Nishiyashiki S."/>
            <person name="Murakami T."/>
        </authorList>
    </citation>
    <scope>NUCLEOTIDE SEQUENCE</scope>
    <source>
        <strain evidence="12">FB-5</strain>
    </source>
</reference>
<evidence type="ECO:0000256" key="1">
    <source>
        <dbReference type="ARBA" id="ARBA00004651"/>
    </source>
</evidence>
<proteinExistence type="inferred from homology"/>
<feature type="transmembrane region" description="Helical" evidence="10">
    <location>
        <begin position="16"/>
        <end position="37"/>
    </location>
</feature>
<feature type="domain" description="MotA/TolQ/ExbB proton channel" evidence="11">
    <location>
        <begin position="78"/>
        <end position="208"/>
    </location>
</feature>
<evidence type="ECO:0000256" key="7">
    <source>
        <dbReference type="ARBA" id="ARBA00022989"/>
    </source>
</evidence>
<evidence type="ECO:0000256" key="3">
    <source>
        <dbReference type="ARBA" id="ARBA00022475"/>
    </source>
</evidence>
<dbReference type="HAMAP" id="MF_02202">
    <property type="entry name" value="TolQ"/>
    <property type="match status" value="1"/>
</dbReference>
<dbReference type="RefSeq" id="WP_251970290.1">
    <property type="nucleotide sequence ID" value="NZ_AP025730.1"/>
</dbReference>
<protein>
    <recommendedName>
        <fullName evidence="10">Tol-Pal system protein TolQ</fullName>
    </recommendedName>
</protein>
<keyword evidence="9 10" id="KW-0131">Cell cycle</keyword>
<comment type="function">
    <text evidence="10">Part of the Tol-Pal system, which plays a role in outer membrane invagination during cell division and is important for maintaining outer membrane integrity.</text>
</comment>
<feature type="transmembrane region" description="Helical" evidence="10">
    <location>
        <begin position="171"/>
        <end position="193"/>
    </location>
</feature>
<feature type="transmembrane region" description="Helical" evidence="10">
    <location>
        <begin position="128"/>
        <end position="151"/>
    </location>
</feature>
<evidence type="ECO:0000256" key="2">
    <source>
        <dbReference type="ARBA" id="ARBA00010442"/>
    </source>
</evidence>
<keyword evidence="5 10" id="KW-0132">Cell division</keyword>
<evidence type="ECO:0000256" key="4">
    <source>
        <dbReference type="ARBA" id="ARBA00022519"/>
    </source>
</evidence>
<keyword evidence="3 10" id="KW-1003">Cell membrane</keyword>
<organism evidence="12 13">
    <name type="scientific">Sphaerotilus microaerophilus</name>
    <dbReference type="NCBI Taxonomy" id="2914710"/>
    <lineage>
        <taxon>Bacteria</taxon>
        <taxon>Pseudomonadati</taxon>
        <taxon>Pseudomonadota</taxon>
        <taxon>Betaproteobacteria</taxon>
        <taxon>Burkholderiales</taxon>
        <taxon>Sphaerotilaceae</taxon>
        <taxon>Sphaerotilus</taxon>
    </lineage>
</organism>
<dbReference type="EMBL" id="AP025730">
    <property type="protein sequence ID" value="BDI07066.1"/>
    <property type="molecule type" value="Genomic_DNA"/>
</dbReference>